<reference evidence="2 3" key="1">
    <citation type="submission" date="2018-07" db="EMBL/GenBank/DDBJ databases">
        <title>Complete Genome and Methylome Analysis of Deinococcus wulumuqiensis NEB 479.</title>
        <authorList>
            <person name="Fomenkov A."/>
            <person name="Luyten Y."/>
            <person name="Vincze T."/>
            <person name="Anton B.P."/>
            <person name="Clark T."/>
            <person name="Roberts R.J."/>
            <person name="Morgan R.D."/>
        </authorList>
    </citation>
    <scope>NUCLEOTIDE SEQUENCE [LARGE SCALE GENOMIC DNA]</scope>
    <source>
        <strain evidence="2 3">NEB 479</strain>
        <plasmid evidence="3">Plasmid pdrdi</plasmid>
    </source>
</reference>
<accession>A0A345IMM5</accession>
<keyword evidence="2" id="KW-0614">Plasmid</keyword>
<feature type="domain" description="Tc1-like transposase DDE" evidence="1">
    <location>
        <begin position="16"/>
        <end position="113"/>
    </location>
</feature>
<evidence type="ECO:0000313" key="2">
    <source>
        <dbReference type="EMBL" id="AXH00948.1"/>
    </source>
</evidence>
<name>A0A345IMM5_9DEIO</name>
<dbReference type="Proteomes" id="UP000253744">
    <property type="component" value="Plasmid pDrdI"/>
</dbReference>
<evidence type="ECO:0000313" key="3">
    <source>
        <dbReference type="Proteomes" id="UP000253744"/>
    </source>
</evidence>
<proteinExistence type="predicted"/>
<sequence>MVQERQQQYPDKRVEFWCQDEARHGTKSVLSKVWVKKGERQSFPQSNGYAWLYVYGFVHPWSGRCDLLRFDSVDVASFNAALKLFKARVDLDNEAHIVLYVDNAGWHRSKKVVCPEGIELMFGLPPILRRWS</sequence>
<dbReference type="KEGG" id="dwu:DVJ83_17750"/>
<organism evidence="2 3">
    <name type="scientific">Deinococcus wulumuqiensis</name>
    <dbReference type="NCBI Taxonomy" id="980427"/>
    <lineage>
        <taxon>Bacteria</taxon>
        <taxon>Thermotogati</taxon>
        <taxon>Deinococcota</taxon>
        <taxon>Deinococci</taxon>
        <taxon>Deinococcales</taxon>
        <taxon>Deinococcaceae</taxon>
        <taxon>Deinococcus</taxon>
    </lineage>
</organism>
<dbReference type="AlphaFoldDB" id="A0A345IMM5"/>
<dbReference type="InterPro" id="IPR038717">
    <property type="entry name" value="Tc1-like_DDE_dom"/>
</dbReference>
<dbReference type="EMBL" id="CP031163">
    <property type="protein sequence ID" value="AXH00948.1"/>
    <property type="molecule type" value="Genomic_DNA"/>
</dbReference>
<gene>
    <name evidence="2" type="ORF">DVJ83_17750</name>
</gene>
<evidence type="ECO:0000259" key="1">
    <source>
        <dbReference type="Pfam" id="PF13358"/>
    </source>
</evidence>
<protein>
    <recommendedName>
        <fullName evidence="1">Tc1-like transposase DDE domain-containing protein</fullName>
    </recommendedName>
</protein>
<geneLocation type="plasmid" evidence="3">
    <name>pdrdi</name>
</geneLocation>
<dbReference type="Pfam" id="PF13358">
    <property type="entry name" value="DDE_3"/>
    <property type="match status" value="1"/>
</dbReference>